<organism evidence="2 3">
    <name type="scientific">Lachancea lanzarotensis</name>
    <dbReference type="NCBI Taxonomy" id="1245769"/>
    <lineage>
        <taxon>Eukaryota</taxon>
        <taxon>Fungi</taxon>
        <taxon>Dikarya</taxon>
        <taxon>Ascomycota</taxon>
        <taxon>Saccharomycotina</taxon>
        <taxon>Saccharomycetes</taxon>
        <taxon>Saccharomycetales</taxon>
        <taxon>Saccharomycetaceae</taxon>
        <taxon>Lachancea</taxon>
    </lineage>
</organism>
<dbReference type="AlphaFoldDB" id="A0A0C7NF96"/>
<dbReference type="RefSeq" id="XP_022630596.1">
    <property type="nucleotide sequence ID" value="XM_022775224.1"/>
</dbReference>
<dbReference type="GeneID" id="34687937"/>
<reference evidence="2 3" key="1">
    <citation type="submission" date="2014-12" db="EMBL/GenBank/DDBJ databases">
        <authorList>
            <person name="Neuveglise Cecile"/>
        </authorList>
    </citation>
    <scope>NUCLEOTIDE SEQUENCE [LARGE SCALE GENOMIC DNA]</scope>
    <source>
        <strain evidence="2 3">CBS 12615</strain>
    </source>
</reference>
<name>A0A0C7NF96_9SACH</name>
<sequence>MHHVLKASPNLNLKIGIRICRRTKTILTTYEPSNKTKIPKEVDNFNKSIQKHGKKSREVKSSVPSKTPHLHTNLNLNPTKHRKNRYENSSSYRAFVRWEVLRQNSKPNDAIHSFNFLRGQINLAIKDNIENNAYLIDLLIADALEYYDITNAVDLFIWFYANSKQTPPSTQLADKIMGGLAFSNPMHDEKLLTKFLQLMEFMLKKIPSYELSEYHATQICAKAMSVVNNPLLIKKVLDHVYEIPYTNSNTLRNAQVLAAYRLINEDYKKANPSGVFYQWTAIKNHYTSLDKHDSRILYRVIKLFTNQKSYRFRCKEILTKLEPDFYVNNPLLLPCFVIFSVKTNDFKLATKIMSDITSYATTTTKTTNLNSKFMLSTLLRLHLNFKDSSGVQNVLNTIQKNTTGLSPADYQAIVSHLMTTGKEPDLDKAITITTTIKGISALPSAVAIINHVASAHFMQNHSTKAYSTLETILRFADNIDKKHRNKLWDILASIFVNSLTSYGKFGKNQKEGIILQEAKQKAKKNTEFLRFLYLNSLTKMEHESTADPFNMTSPKDIILKLTKSNKLVILRTIAKEARFANRIDLLRWCISEMIKCGMPMKEIELDWNTMEKHQVRRYAFTNIKCLSKNVDNHGIKNFKNVIN</sequence>
<feature type="compositionally biased region" description="Polar residues" evidence="1">
    <location>
        <begin position="62"/>
        <end position="78"/>
    </location>
</feature>
<proteinExistence type="predicted"/>
<keyword evidence="3" id="KW-1185">Reference proteome</keyword>
<dbReference type="OrthoDB" id="4064185at2759"/>
<protein>
    <submittedName>
        <fullName evidence="2">LALA0S11e02982g1_1</fullName>
    </submittedName>
</protein>
<dbReference type="HOGENOM" id="CLU_429070_0_0_1"/>
<evidence type="ECO:0000256" key="1">
    <source>
        <dbReference type="SAM" id="MobiDB-lite"/>
    </source>
</evidence>
<gene>
    <name evidence="2" type="ORF">LALA0_S11e02982g</name>
</gene>
<accession>A0A0C7NF96</accession>
<dbReference type="Proteomes" id="UP000054304">
    <property type="component" value="Unassembled WGS sequence"/>
</dbReference>
<evidence type="ECO:0000313" key="3">
    <source>
        <dbReference type="Proteomes" id="UP000054304"/>
    </source>
</evidence>
<evidence type="ECO:0000313" key="2">
    <source>
        <dbReference type="EMBL" id="CEP64389.1"/>
    </source>
</evidence>
<dbReference type="EMBL" id="LN736370">
    <property type="protein sequence ID" value="CEP64389.1"/>
    <property type="molecule type" value="Genomic_DNA"/>
</dbReference>
<feature type="region of interest" description="Disordered" evidence="1">
    <location>
        <begin position="49"/>
        <end position="83"/>
    </location>
</feature>